<name>A0ACC2Q4K4_9NEOP</name>
<sequence>MTLDNLWGYESSGGRRRRNSSSCLPDGRVSAHRARSYLVAVPSAKSEGHALRRYSQQNIRKPPSSTLRQGLPKGGSMAASRGAPSRRLVFTPDVSARELQPAGARGGFLSWHPFPKGYKYNTPYTVAVNKSTEYILEFAGELETYDTPARVTVASDFANKTYPLFITARQQKGVFSWQLPMLVQTPVSLEQFTNISRTLCPHNNMFTEDEETCVRGKRIRVYCGPLIHVSTQNTPIIHLTSSSPDSINVTILVETVTDFFVRLNSTTNLTTTPSQPMYYFFPFDQSNNLDLSYQHEKRKYMCNQMDDSESIHRYLLRTNLETRSWLSRPKSVIVMIESDDDICAVVSIQNFSCPVFDNERDILYDGYYLTMTRRGGITLTQDTFPVGFYIVFIVKTSDEDCTDKASNATLPQVAQYLGWTQEEKVQLVTNDGRVKTFSFRIIQTISYAEYAIAASAAIAFFSGFYVAFILVVLCRKKVPPQEPSEEEGRLTPPPVPHDELNINDLPTTRRRLVNVVDTSGESTSRQVLIGDGDAFTSRTETCPNYVGAFRDKLATRRRLVNVVDTSGESTSRQVLIGDGDAFTSRTETCPNYVGAFSDKLTTRRHLVNDVDTSGESTSRQVLIGDGDAFTSRTDGSSSSDTESDFSTLDDVNTDKDVYRLGGKLCVANLARCRPRVLSARSKMYLWNVLTVAVFYTLPVIQLVVTYQRLLNQSGNQDLCYFNFLCAHPLLVLSDFNHVFSNLGYVVLGLLFLMQVWRRHNTHHNKSPAQKELGIPQHFGLLYAMGIALVSEGMLSAAYHVCPNSMNFQFDTSFMYVTSVLCMVKIYQSRHPDINARAHATFGVLALIIFIGLVGVLNANFYFWIAFTVLHLVTCLVMTFQIYYLGRFKLDGGIIYRAARELLTRPLAAITPTYCGRCVLLIIANLANWAIAAYGVAQHSRDFASHLLLVLMSNLFLYTLFYIVMKLLHRESIRWYSWVYIAMTYSIWFGSSYFYLDQSTNWALTPAQSRQSNRQCSLLQLYDAHDIWHFLSSTAMFFSFNMYLTIDDNLSRTPRTSIMVF</sequence>
<evidence type="ECO:0000313" key="1">
    <source>
        <dbReference type="EMBL" id="KAJ8706392.1"/>
    </source>
</evidence>
<organism evidence="1 2">
    <name type="scientific">Mythimna loreyi</name>
    <dbReference type="NCBI Taxonomy" id="667449"/>
    <lineage>
        <taxon>Eukaryota</taxon>
        <taxon>Metazoa</taxon>
        <taxon>Ecdysozoa</taxon>
        <taxon>Arthropoda</taxon>
        <taxon>Hexapoda</taxon>
        <taxon>Insecta</taxon>
        <taxon>Pterygota</taxon>
        <taxon>Neoptera</taxon>
        <taxon>Endopterygota</taxon>
        <taxon>Lepidoptera</taxon>
        <taxon>Glossata</taxon>
        <taxon>Ditrysia</taxon>
        <taxon>Noctuoidea</taxon>
        <taxon>Noctuidae</taxon>
        <taxon>Noctuinae</taxon>
        <taxon>Hadenini</taxon>
        <taxon>Mythimna</taxon>
    </lineage>
</organism>
<dbReference type="EMBL" id="CM056804">
    <property type="protein sequence ID" value="KAJ8706392.1"/>
    <property type="molecule type" value="Genomic_DNA"/>
</dbReference>
<evidence type="ECO:0000313" key="2">
    <source>
        <dbReference type="Proteomes" id="UP001231649"/>
    </source>
</evidence>
<gene>
    <name evidence="1" type="ORF">PYW08_011018</name>
</gene>
<comment type="caution">
    <text evidence="1">The sequence shown here is derived from an EMBL/GenBank/DDBJ whole genome shotgun (WGS) entry which is preliminary data.</text>
</comment>
<protein>
    <submittedName>
        <fullName evidence="1">Uncharacterized protein</fullName>
    </submittedName>
</protein>
<keyword evidence="2" id="KW-1185">Reference proteome</keyword>
<proteinExistence type="predicted"/>
<reference evidence="1" key="1">
    <citation type="submission" date="2023-03" db="EMBL/GenBank/DDBJ databases">
        <title>Chromosome-level genomes of two armyworms, Mythimna separata and Mythimna loreyi, provide insights into the biosynthesis and reception of sex pheromones.</title>
        <authorList>
            <person name="Zhao H."/>
        </authorList>
    </citation>
    <scope>NUCLEOTIDE SEQUENCE</scope>
    <source>
        <strain evidence="1">BeijingLab</strain>
    </source>
</reference>
<dbReference type="Proteomes" id="UP001231649">
    <property type="component" value="Chromosome 28"/>
</dbReference>
<accession>A0ACC2Q4K4</accession>